<accession>A0A0P9VM57</accession>
<dbReference type="AlphaFoldDB" id="A0A0P9VM57"/>
<proteinExistence type="predicted"/>
<name>A0A0P9VM57_9PSED</name>
<dbReference type="EMBL" id="LJQT01000145">
    <property type="protein sequence ID" value="KPX91710.1"/>
    <property type="molecule type" value="Genomic_DNA"/>
</dbReference>
<dbReference type="PATRIC" id="fig|86176.4.peg.231"/>
<gene>
    <name evidence="1" type="ORF">ALO64_100599</name>
</gene>
<keyword evidence="2" id="KW-1185">Reference proteome</keyword>
<reference evidence="1 2" key="1">
    <citation type="submission" date="2015-09" db="EMBL/GenBank/DDBJ databases">
        <title>Genome announcement of multiple Pseudomonas syringae strains.</title>
        <authorList>
            <person name="Thakur S."/>
            <person name="Wang P.W."/>
            <person name="Gong Y."/>
            <person name="Weir B.S."/>
            <person name="Guttman D.S."/>
        </authorList>
    </citation>
    <scope>NUCLEOTIDE SEQUENCE [LARGE SCALE GENOMIC DNA]</scope>
    <source>
        <strain evidence="1 2">ICMP6289</strain>
    </source>
</reference>
<evidence type="ECO:0000313" key="1">
    <source>
        <dbReference type="EMBL" id="KPX91710.1"/>
    </source>
</evidence>
<sequence length="67" mass="7523">MDALRPLLRSDLCGAELATQSVMKFIPTLEREEREACGENTIVMPLWTLLSASRSTLTCSALNTRYF</sequence>
<dbReference type="Proteomes" id="UP000050455">
    <property type="component" value="Unassembled WGS sequence"/>
</dbReference>
<comment type="caution">
    <text evidence="1">The sequence shown here is derived from an EMBL/GenBank/DDBJ whole genome shotgun (WGS) entry which is preliminary data.</text>
</comment>
<evidence type="ECO:0000313" key="2">
    <source>
        <dbReference type="Proteomes" id="UP000050455"/>
    </source>
</evidence>
<protein>
    <submittedName>
        <fullName evidence="1">Uncharacterized protein</fullName>
    </submittedName>
</protein>
<organism evidence="1 2">
    <name type="scientific">Pseudomonas meliae</name>
    <dbReference type="NCBI Taxonomy" id="86176"/>
    <lineage>
        <taxon>Bacteria</taxon>
        <taxon>Pseudomonadati</taxon>
        <taxon>Pseudomonadota</taxon>
        <taxon>Gammaproteobacteria</taxon>
        <taxon>Pseudomonadales</taxon>
        <taxon>Pseudomonadaceae</taxon>
        <taxon>Pseudomonas</taxon>
    </lineage>
</organism>